<protein>
    <recommendedName>
        <fullName evidence="4 8">Probable 2-phosphosulfolactate phosphatase</fullName>
        <ecNumber evidence="3 8">3.1.3.71</ecNumber>
    </recommendedName>
</protein>
<evidence type="ECO:0000256" key="3">
    <source>
        <dbReference type="ARBA" id="ARBA00012953"/>
    </source>
</evidence>
<dbReference type="RefSeq" id="WP_230839692.1">
    <property type="nucleotide sequence ID" value="NZ_CP063845.1"/>
</dbReference>
<evidence type="ECO:0000256" key="5">
    <source>
        <dbReference type="ARBA" id="ARBA00022801"/>
    </source>
</evidence>
<gene>
    <name evidence="8" type="primary">comB</name>
    <name evidence="9" type="ORF">ISF26_12745</name>
</gene>
<evidence type="ECO:0000313" key="10">
    <source>
        <dbReference type="Proteomes" id="UP001054846"/>
    </source>
</evidence>
<dbReference type="EMBL" id="CP063845">
    <property type="protein sequence ID" value="UFP92706.1"/>
    <property type="molecule type" value="Genomic_DNA"/>
</dbReference>
<dbReference type="Pfam" id="PF04029">
    <property type="entry name" value="2-ph_phosp"/>
    <property type="match status" value="1"/>
</dbReference>
<organism evidence="9 10">
    <name type="scientific">Gloeobacter morelensis MG652769</name>
    <dbReference type="NCBI Taxonomy" id="2781736"/>
    <lineage>
        <taxon>Bacteria</taxon>
        <taxon>Bacillati</taxon>
        <taxon>Cyanobacteriota</taxon>
        <taxon>Cyanophyceae</taxon>
        <taxon>Gloeobacterales</taxon>
        <taxon>Gloeobacteraceae</taxon>
        <taxon>Gloeobacter</taxon>
        <taxon>Gloeobacter morelensis</taxon>
    </lineage>
</organism>
<evidence type="ECO:0000256" key="4">
    <source>
        <dbReference type="ARBA" id="ARBA00021948"/>
    </source>
</evidence>
<evidence type="ECO:0000256" key="6">
    <source>
        <dbReference type="ARBA" id="ARBA00022842"/>
    </source>
</evidence>
<comment type="cofactor">
    <cofactor evidence="1 8">
        <name>Mg(2+)</name>
        <dbReference type="ChEBI" id="CHEBI:18420"/>
    </cofactor>
</comment>
<evidence type="ECO:0000256" key="7">
    <source>
        <dbReference type="ARBA" id="ARBA00033711"/>
    </source>
</evidence>
<keyword evidence="10" id="KW-1185">Reference proteome</keyword>
<dbReference type="EC" id="3.1.3.71" evidence="3 8"/>
<evidence type="ECO:0000313" key="9">
    <source>
        <dbReference type="EMBL" id="UFP92706.1"/>
    </source>
</evidence>
<evidence type="ECO:0000256" key="2">
    <source>
        <dbReference type="ARBA" id="ARBA00009997"/>
    </source>
</evidence>
<dbReference type="InterPro" id="IPR005238">
    <property type="entry name" value="ComB-like"/>
</dbReference>
<name>A0ABY3PGG3_9CYAN</name>
<dbReference type="Proteomes" id="UP001054846">
    <property type="component" value="Chromosome"/>
</dbReference>
<comment type="similarity">
    <text evidence="2 8">Belongs to the ComB family.</text>
</comment>
<dbReference type="SUPFAM" id="SSF142823">
    <property type="entry name" value="ComB-like"/>
    <property type="match status" value="1"/>
</dbReference>
<evidence type="ECO:0000256" key="1">
    <source>
        <dbReference type="ARBA" id="ARBA00001946"/>
    </source>
</evidence>
<comment type="catalytic activity">
    <reaction evidence="7 8">
        <text>(2R)-O-phospho-3-sulfolactate + H2O = (2R)-3-sulfolactate + phosphate</text>
        <dbReference type="Rhea" id="RHEA:23416"/>
        <dbReference type="ChEBI" id="CHEBI:15377"/>
        <dbReference type="ChEBI" id="CHEBI:15597"/>
        <dbReference type="ChEBI" id="CHEBI:43474"/>
        <dbReference type="ChEBI" id="CHEBI:58738"/>
        <dbReference type="EC" id="3.1.3.71"/>
    </reaction>
</comment>
<dbReference type="NCBIfam" id="NF002056">
    <property type="entry name" value="PRK00886.1-5"/>
    <property type="match status" value="1"/>
</dbReference>
<dbReference type="PANTHER" id="PTHR37311">
    <property type="entry name" value="2-PHOSPHOSULFOLACTATE PHOSPHATASE-RELATED"/>
    <property type="match status" value="1"/>
</dbReference>
<keyword evidence="5 8" id="KW-0378">Hydrolase</keyword>
<dbReference type="InterPro" id="IPR036702">
    <property type="entry name" value="ComB-like_sf"/>
</dbReference>
<sequence length="236" mass="24726">MQVSVFHTPELVPEGTPDCAVAVDVLRATSTIATALANGAAAVQVYADLEALGAAAAGYPREDILRGGERGGKQVEGFDFGNSPLYCTSERVAGKRIFMSTTNGTRTLERIRHAPVVLTAALVNVGFVARYIRSQAFETVWVVGSGWQGNFSLEDTACAGALVDQLGGAANDEAVAAAALFDTWQGDLTELLERASHGQRLLKLGLLDDIVYCAALDTVSALPRQTAAGVLVQGMA</sequence>
<evidence type="ECO:0000256" key="8">
    <source>
        <dbReference type="HAMAP-Rule" id="MF_00490"/>
    </source>
</evidence>
<accession>A0ABY3PGG3</accession>
<proteinExistence type="inferred from homology"/>
<reference evidence="9 10" key="1">
    <citation type="journal article" date="2021" name="Genome Biol. Evol.">
        <title>Complete Genome Sequencing of a Novel Gloeobacter Species from a Waterfall Cave in Mexico.</title>
        <authorList>
            <person name="Saw J.H."/>
            <person name="Cardona T."/>
            <person name="Montejano G."/>
        </authorList>
    </citation>
    <scope>NUCLEOTIDE SEQUENCE [LARGE SCALE GENOMIC DNA]</scope>
    <source>
        <strain evidence="9">MG652769</strain>
    </source>
</reference>
<dbReference type="PANTHER" id="PTHR37311:SF1">
    <property type="entry name" value="2-PHOSPHOSULFOLACTATE PHOSPHATASE-RELATED"/>
    <property type="match status" value="1"/>
</dbReference>
<dbReference type="HAMAP" id="MF_00490">
    <property type="entry name" value="ComB"/>
    <property type="match status" value="1"/>
</dbReference>
<keyword evidence="6 8" id="KW-0460">Magnesium</keyword>
<dbReference type="Gene3D" id="3.90.1560.10">
    <property type="entry name" value="ComB-like"/>
    <property type="match status" value="1"/>
</dbReference>